<dbReference type="GO" id="GO:0016746">
    <property type="term" value="F:acyltransferase activity"/>
    <property type="evidence" value="ECO:0007669"/>
    <property type="project" value="UniProtKB-KW"/>
</dbReference>
<evidence type="ECO:0000256" key="8">
    <source>
        <dbReference type="SAM" id="MobiDB-lite"/>
    </source>
</evidence>
<dbReference type="InterPro" id="IPR004299">
    <property type="entry name" value="MBOAT_fam"/>
</dbReference>
<keyword evidence="7" id="KW-0012">Acyltransferase</keyword>
<feature type="transmembrane region" description="Helical" evidence="9">
    <location>
        <begin position="190"/>
        <end position="211"/>
    </location>
</feature>
<organism evidence="10 11">
    <name type="scientific">Crenichthys baileyi</name>
    <name type="common">White River springfish</name>
    <dbReference type="NCBI Taxonomy" id="28760"/>
    <lineage>
        <taxon>Eukaryota</taxon>
        <taxon>Metazoa</taxon>
        <taxon>Chordata</taxon>
        <taxon>Craniata</taxon>
        <taxon>Vertebrata</taxon>
        <taxon>Euteleostomi</taxon>
        <taxon>Actinopterygii</taxon>
        <taxon>Neopterygii</taxon>
        <taxon>Teleostei</taxon>
        <taxon>Neoteleostei</taxon>
        <taxon>Acanthomorphata</taxon>
        <taxon>Ovalentaria</taxon>
        <taxon>Atherinomorphae</taxon>
        <taxon>Cyprinodontiformes</taxon>
        <taxon>Goodeidae</taxon>
        <taxon>Crenichthys</taxon>
    </lineage>
</organism>
<protein>
    <recommendedName>
        <fullName evidence="12">Lysophospholipid acyltransferase 1</fullName>
    </recommendedName>
</protein>
<feature type="transmembrane region" description="Helical" evidence="9">
    <location>
        <begin position="369"/>
        <end position="389"/>
    </location>
</feature>
<dbReference type="PANTHER" id="PTHR13906">
    <property type="entry name" value="PORCUPINE"/>
    <property type="match status" value="1"/>
</dbReference>
<evidence type="ECO:0000256" key="4">
    <source>
        <dbReference type="ARBA" id="ARBA00022824"/>
    </source>
</evidence>
<keyword evidence="5 9" id="KW-1133">Transmembrane helix</keyword>
<keyword evidence="2" id="KW-0808">Transferase</keyword>
<evidence type="ECO:0000313" key="10">
    <source>
        <dbReference type="EMBL" id="KAK5601133.1"/>
    </source>
</evidence>
<feature type="transmembrane region" description="Helical" evidence="9">
    <location>
        <begin position="110"/>
        <end position="129"/>
    </location>
</feature>
<dbReference type="GO" id="GO:0030258">
    <property type="term" value="P:lipid modification"/>
    <property type="evidence" value="ECO:0007669"/>
    <property type="project" value="TreeGrafter"/>
</dbReference>
<dbReference type="EMBL" id="JAHHUM010002713">
    <property type="protein sequence ID" value="KAK5601133.1"/>
    <property type="molecule type" value="Genomic_DNA"/>
</dbReference>
<comment type="caution">
    <text evidence="10">The sequence shown here is derived from an EMBL/GenBank/DDBJ whole genome shotgun (WGS) entry which is preliminary data.</text>
</comment>
<evidence type="ECO:0000256" key="2">
    <source>
        <dbReference type="ARBA" id="ARBA00022679"/>
    </source>
</evidence>
<feature type="transmembrane region" description="Helical" evidence="9">
    <location>
        <begin position="331"/>
        <end position="349"/>
    </location>
</feature>
<feature type="region of interest" description="Disordered" evidence="8">
    <location>
        <begin position="424"/>
        <end position="462"/>
    </location>
</feature>
<dbReference type="AlphaFoldDB" id="A0AAV9QUG8"/>
<evidence type="ECO:0000313" key="11">
    <source>
        <dbReference type="Proteomes" id="UP001311232"/>
    </source>
</evidence>
<comment type="subcellular location">
    <subcellularLocation>
        <location evidence="1">Endoplasmic reticulum membrane</location>
        <topology evidence="1">Multi-pass membrane protein</topology>
    </subcellularLocation>
</comment>
<sequence length="462" mass="51796">MGEREDAMFKTTGSKWLVPVSGYLGLSLDQVNFLACQLFALVAAFWFRLYLSHASSIVRHAVATLLGIFFLFFCFGWYSAHILAVVAVNYSFIIKADLNNVHRYSMVTAMGYLTACHVSRVFIFNYGILSTDFSGPLMIVTQKITTLAFQLHDVYNLTLSFNVTSVTGGSRAKLLLCYLKRSSNTVCRKLLVCCGCMFLFIVISRSLPITYNADNHFVGHASFLTRLTYAFFSIQAARPKFYFAWTLADAVNNAAGYGFLGMDESGKPSWDLVSNLNIIGIETATSFKTFIDNWNIQTGIWLKTVCYDRAPKHRLPLTFILSALWHGVYPGYYFTFLTAIPITIAARAIRRSIRHYFIDSRVLKLGYDIVTWAATQLAICYTVMPFLLLSVDHTIVYYRSMYFHVHIISILAAVALHRKHKPREASAANNSAPPVSLSSSSSTAARPAQCQPVLSNNNDKVN</sequence>
<evidence type="ECO:0000256" key="9">
    <source>
        <dbReference type="SAM" id="Phobius"/>
    </source>
</evidence>
<keyword evidence="4" id="KW-0256">Endoplasmic reticulum</keyword>
<feature type="compositionally biased region" description="Polar residues" evidence="8">
    <location>
        <begin position="452"/>
        <end position="462"/>
    </location>
</feature>
<name>A0AAV9QUG8_9TELE</name>
<feature type="compositionally biased region" description="Low complexity" evidence="8">
    <location>
        <begin position="425"/>
        <end position="448"/>
    </location>
</feature>
<feature type="transmembrane region" description="Helical" evidence="9">
    <location>
        <begin position="395"/>
        <end position="416"/>
    </location>
</feature>
<feature type="transmembrane region" description="Helical" evidence="9">
    <location>
        <begin position="31"/>
        <end position="51"/>
    </location>
</feature>
<gene>
    <name evidence="10" type="ORF">CRENBAI_003788</name>
</gene>
<dbReference type="InterPro" id="IPR049941">
    <property type="entry name" value="LPLAT_7/PORCN-like"/>
</dbReference>
<evidence type="ECO:0000256" key="1">
    <source>
        <dbReference type="ARBA" id="ARBA00004477"/>
    </source>
</evidence>
<keyword evidence="11" id="KW-1185">Reference proteome</keyword>
<feature type="transmembrane region" description="Helical" evidence="9">
    <location>
        <begin position="63"/>
        <end position="90"/>
    </location>
</feature>
<keyword evidence="6 9" id="KW-0472">Membrane</keyword>
<keyword evidence="3 9" id="KW-0812">Transmembrane</keyword>
<proteinExistence type="predicted"/>
<dbReference type="Proteomes" id="UP001311232">
    <property type="component" value="Unassembled WGS sequence"/>
</dbReference>
<evidence type="ECO:0000256" key="7">
    <source>
        <dbReference type="ARBA" id="ARBA00023315"/>
    </source>
</evidence>
<evidence type="ECO:0000256" key="5">
    <source>
        <dbReference type="ARBA" id="ARBA00022989"/>
    </source>
</evidence>
<dbReference type="GO" id="GO:0005789">
    <property type="term" value="C:endoplasmic reticulum membrane"/>
    <property type="evidence" value="ECO:0007669"/>
    <property type="project" value="UniProtKB-SubCell"/>
</dbReference>
<accession>A0AAV9QUG8</accession>
<dbReference type="Pfam" id="PF03062">
    <property type="entry name" value="MBOAT"/>
    <property type="match status" value="1"/>
</dbReference>
<evidence type="ECO:0000256" key="6">
    <source>
        <dbReference type="ARBA" id="ARBA00023136"/>
    </source>
</evidence>
<evidence type="ECO:0008006" key="12">
    <source>
        <dbReference type="Google" id="ProtNLM"/>
    </source>
</evidence>
<dbReference type="PANTHER" id="PTHR13906:SF6">
    <property type="entry name" value="LYSOPHOSPHOLIPID ACYLTRANSFERASE 1"/>
    <property type="match status" value="1"/>
</dbReference>
<reference evidence="10 11" key="1">
    <citation type="submission" date="2021-06" db="EMBL/GenBank/DDBJ databases">
        <authorList>
            <person name="Palmer J.M."/>
        </authorList>
    </citation>
    <scope>NUCLEOTIDE SEQUENCE [LARGE SCALE GENOMIC DNA]</scope>
    <source>
        <strain evidence="10 11">MEX-2019</strain>
        <tissue evidence="10">Muscle</tissue>
    </source>
</reference>
<evidence type="ECO:0000256" key="3">
    <source>
        <dbReference type="ARBA" id="ARBA00022692"/>
    </source>
</evidence>